<reference evidence="2 4" key="2">
    <citation type="journal article" date="2013" name="Nature">
        <title>Insights into bilaterian evolution from three spiralian genomes.</title>
        <authorList>
            <person name="Simakov O."/>
            <person name="Marletaz F."/>
            <person name="Cho S.J."/>
            <person name="Edsinger-Gonzales E."/>
            <person name="Havlak P."/>
            <person name="Hellsten U."/>
            <person name="Kuo D.H."/>
            <person name="Larsson T."/>
            <person name="Lv J."/>
            <person name="Arendt D."/>
            <person name="Savage R."/>
            <person name="Osoegawa K."/>
            <person name="de Jong P."/>
            <person name="Grimwood J."/>
            <person name="Chapman J.A."/>
            <person name="Shapiro H."/>
            <person name="Aerts A."/>
            <person name="Otillar R.P."/>
            <person name="Terry A.Y."/>
            <person name="Boore J.L."/>
            <person name="Grigoriev I.V."/>
            <person name="Lindberg D.R."/>
            <person name="Seaver E.C."/>
            <person name="Weisblat D.A."/>
            <person name="Putnam N.H."/>
            <person name="Rokhsar D.S."/>
        </authorList>
    </citation>
    <scope>NUCLEOTIDE SEQUENCE</scope>
</reference>
<protein>
    <submittedName>
        <fullName evidence="2 3">Uncharacterized protein</fullName>
    </submittedName>
</protein>
<name>T1FEV0_HELRO</name>
<evidence type="ECO:0000313" key="4">
    <source>
        <dbReference type="Proteomes" id="UP000015101"/>
    </source>
</evidence>
<proteinExistence type="predicted"/>
<dbReference type="EnsemblMetazoa" id="HelroT179535">
    <property type="protein sequence ID" value="HelroP179535"/>
    <property type="gene ID" value="HelroG179535"/>
</dbReference>
<keyword evidence="1" id="KW-1133">Transmembrane helix</keyword>
<dbReference type="Proteomes" id="UP000015101">
    <property type="component" value="Unassembled WGS sequence"/>
</dbReference>
<dbReference type="AlphaFoldDB" id="T1FEV0"/>
<dbReference type="EMBL" id="KB097536">
    <property type="protein sequence ID" value="ESN95206.1"/>
    <property type="molecule type" value="Genomic_DNA"/>
</dbReference>
<dbReference type="HOGENOM" id="CLU_1867325_0_0_1"/>
<keyword evidence="1" id="KW-0472">Membrane</keyword>
<keyword evidence="1" id="KW-0812">Transmembrane</keyword>
<accession>T1FEV0</accession>
<keyword evidence="4" id="KW-1185">Reference proteome</keyword>
<dbReference type="InParanoid" id="T1FEV0"/>
<evidence type="ECO:0000256" key="1">
    <source>
        <dbReference type="SAM" id="Phobius"/>
    </source>
</evidence>
<evidence type="ECO:0000313" key="3">
    <source>
        <dbReference type="EnsemblMetazoa" id="HelroP179535"/>
    </source>
</evidence>
<dbReference type="KEGG" id="hro:HELRODRAFT_179535"/>
<reference evidence="3" key="3">
    <citation type="submission" date="2015-06" db="UniProtKB">
        <authorList>
            <consortium name="EnsemblMetazoa"/>
        </authorList>
    </citation>
    <scope>IDENTIFICATION</scope>
</reference>
<dbReference type="GeneID" id="20207349"/>
<sequence>MNSQILDFTDPIYLFASWWKRFLPDLNSTIHRGHNSRKELEDVECKNPEAFSDRVESNKQDKQNKQEDFVSDVNRKQILLQRELDNALQNLNTLSRHSQTVSALSMIPFLVLFVSFIIAFYPFFANVTATTTFFLNN</sequence>
<dbReference type="EMBL" id="AMQM01006880">
    <property type="status" value="NOT_ANNOTATED_CDS"/>
    <property type="molecule type" value="Genomic_DNA"/>
</dbReference>
<evidence type="ECO:0000313" key="2">
    <source>
        <dbReference type="EMBL" id="ESN95206.1"/>
    </source>
</evidence>
<reference evidence="4" key="1">
    <citation type="submission" date="2012-12" db="EMBL/GenBank/DDBJ databases">
        <authorList>
            <person name="Hellsten U."/>
            <person name="Grimwood J."/>
            <person name="Chapman J.A."/>
            <person name="Shapiro H."/>
            <person name="Aerts A."/>
            <person name="Otillar R.P."/>
            <person name="Terry A.Y."/>
            <person name="Boore J.L."/>
            <person name="Simakov O."/>
            <person name="Marletaz F."/>
            <person name="Cho S.-J."/>
            <person name="Edsinger-Gonzales E."/>
            <person name="Havlak P."/>
            <person name="Kuo D.-H."/>
            <person name="Larsson T."/>
            <person name="Lv J."/>
            <person name="Arendt D."/>
            <person name="Savage R."/>
            <person name="Osoegawa K."/>
            <person name="de Jong P."/>
            <person name="Lindberg D.R."/>
            <person name="Seaver E.C."/>
            <person name="Weisblat D.A."/>
            <person name="Putnam N.H."/>
            <person name="Grigoriev I.V."/>
            <person name="Rokhsar D.S."/>
        </authorList>
    </citation>
    <scope>NUCLEOTIDE SEQUENCE</scope>
</reference>
<organism evidence="3 4">
    <name type="scientific">Helobdella robusta</name>
    <name type="common">Californian leech</name>
    <dbReference type="NCBI Taxonomy" id="6412"/>
    <lineage>
        <taxon>Eukaryota</taxon>
        <taxon>Metazoa</taxon>
        <taxon>Spiralia</taxon>
        <taxon>Lophotrochozoa</taxon>
        <taxon>Annelida</taxon>
        <taxon>Clitellata</taxon>
        <taxon>Hirudinea</taxon>
        <taxon>Rhynchobdellida</taxon>
        <taxon>Glossiphoniidae</taxon>
        <taxon>Helobdella</taxon>
    </lineage>
</organism>
<dbReference type="CTD" id="20207349"/>
<feature type="transmembrane region" description="Helical" evidence="1">
    <location>
        <begin position="101"/>
        <end position="124"/>
    </location>
</feature>
<dbReference type="RefSeq" id="XP_009026621.1">
    <property type="nucleotide sequence ID" value="XM_009028373.1"/>
</dbReference>
<gene>
    <name evidence="3" type="primary">20207349</name>
    <name evidence="2" type="ORF">HELRODRAFT_179535</name>
</gene>